<name>A9P8S5_POPTR</name>
<reference evidence="1" key="1">
    <citation type="journal article" date="2008" name="BMC Genomics">
        <title>Analysis of 4,664 high-quality sequence-finished poplar full-length cDNA clones and their utility for the discovery of genes responding to insect feeding.</title>
        <authorList>
            <person name="Ralph S.G."/>
            <person name="Chun H.J."/>
            <person name="Cooper D."/>
            <person name="Kirkpatrick R."/>
            <person name="Kolosova N."/>
            <person name="Gunter L."/>
            <person name="Tuskan G.A."/>
            <person name="Douglas C.J."/>
            <person name="Holt R.A."/>
            <person name="Jones S.J."/>
            <person name="Marra M.A."/>
            <person name="Bohlmann J."/>
        </authorList>
    </citation>
    <scope>NUCLEOTIDE SEQUENCE</scope>
    <source>
        <tissue evidence="1">Phloem and cambium</tissue>
    </source>
</reference>
<proteinExistence type="evidence at transcript level"/>
<organism evidence="1">
    <name type="scientific">Populus trichocarpa</name>
    <name type="common">Western balsam poplar</name>
    <name type="synonym">Populus balsamifera subsp. trichocarpa</name>
    <dbReference type="NCBI Taxonomy" id="3694"/>
    <lineage>
        <taxon>Eukaryota</taxon>
        <taxon>Viridiplantae</taxon>
        <taxon>Streptophyta</taxon>
        <taxon>Embryophyta</taxon>
        <taxon>Tracheophyta</taxon>
        <taxon>Spermatophyta</taxon>
        <taxon>Magnoliopsida</taxon>
        <taxon>eudicotyledons</taxon>
        <taxon>Gunneridae</taxon>
        <taxon>Pentapetalae</taxon>
        <taxon>rosids</taxon>
        <taxon>fabids</taxon>
        <taxon>Malpighiales</taxon>
        <taxon>Salicaceae</taxon>
        <taxon>Saliceae</taxon>
        <taxon>Populus</taxon>
    </lineage>
</organism>
<protein>
    <submittedName>
        <fullName evidence="1">Uncharacterized protein</fullName>
    </submittedName>
</protein>
<evidence type="ECO:0000313" key="1">
    <source>
        <dbReference type="EMBL" id="ABK92778.1"/>
    </source>
</evidence>
<dbReference type="AlphaFoldDB" id="A9P8S5"/>
<dbReference type="EMBL" id="EF144540">
    <property type="protein sequence ID" value="ABK92778.1"/>
    <property type="molecule type" value="mRNA"/>
</dbReference>
<accession>A9P8S5</accession>
<sequence>MLQDSPSKRWKVSSRISSCQPCLMMCNLPNLLAFYSLSSLFPSISQFNYGRRVSPAAAAAAVMIITTV</sequence>